<reference evidence="21 22" key="1">
    <citation type="submission" date="2023-11" db="EMBL/GenBank/DDBJ databases">
        <title>Halocaridina rubra genome assembly.</title>
        <authorList>
            <person name="Smith C."/>
        </authorList>
    </citation>
    <scope>NUCLEOTIDE SEQUENCE [LARGE SCALE GENOMIC DNA]</scope>
    <source>
        <strain evidence="21">EP-1</strain>
        <tissue evidence="21">Whole</tissue>
    </source>
</reference>
<evidence type="ECO:0000256" key="17">
    <source>
        <dbReference type="ARBA" id="ARBA00023180"/>
    </source>
</evidence>
<dbReference type="EC" id="1.14.11.2" evidence="7"/>
<dbReference type="Proteomes" id="UP001381693">
    <property type="component" value="Unassembled WGS sequence"/>
</dbReference>
<dbReference type="InterPro" id="IPR045054">
    <property type="entry name" value="P4HA-like"/>
</dbReference>
<keyword evidence="12" id="KW-0223">Dioxygenase</keyword>
<sequence length="556" mass="62493">MAPSTRHSGVRRISGDRVDSTIGLRADTPGGGTLLFCFLHSGEAHAISGELYSSLAHMNDVFVFDSKVVEILPYLPPYLPELEKYKESHNCLAVDTGRLGGGDFLSVSITGNPLHLYFVIKRLVLYWPAINRALQVINDSRGNCKDMHTSCSYWSKWYECQKNPAYMMINCQLSCGLCGKPEIHEKIIALRALGYKIVLPSANDLRGAAIALARLQQVYRLPIADLAEGIVANVSTSVRLSTYDCMRIANESNFETEYASAWQWYSLAHATTSDPDLKALIKGIMYSVKRQHDGLHQPNHTKYFPQKLSEFEIQDPVDSNYAQLCRGFNFMSDKEKAKFRCYVSSRESPFLTLQPVKYEHLHDDPEMYLFHEVISPKEVVMIQDTARDKLYRSMVTSSDKPVELRVSHTAWLQNYTHPVLPNIAKRISAITGLHVFEGSVENMAGEHLQVLSYGIGGHYNFHYDPLLKIMPEEKWFEAGSKFENYPCGDRVATWMFYLSGVEAGGRTAFPQAGVSVAPVEGSAVFWYSIKKNGLLNDKSQHGGCPVLLGHKWVANK</sequence>
<keyword evidence="17" id="KW-0325">Glycoprotein</keyword>
<dbReference type="InterPro" id="IPR003582">
    <property type="entry name" value="ShKT_dom"/>
</dbReference>
<evidence type="ECO:0000313" key="22">
    <source>
        <dbReference type="Proteomes" id="UP001381693"/>
    </source>
</evidence>
<keyword evidence="13" id="KW-1133">Transmembrane helix</keyword>
<evidence type="ECO:0000256" key="15">
    <source>
        <dbReference type="ARBA" id="ARBA00023004"/>
    </source>
</evidence>
<dbReference type="SMART" id="SM00702">
    <property type="entry name" value="P4Hc"/>
    <property type="match status" value="1"/>
</dbReference>
<dbReference type="GO" id="GO:0016020">
    <property type="term" value="C:membrane"/>
    <property type="evidence" value="ECO:0007669"/>
    <property type="project" value="UniProtKB-SubCell"/>
</dbReference>
<dbReference type="InterPro" id="IPR013547">
    <property type="entry name" value="P4H_N"/>
</dbReference>
<evidence type="ECO:0000256" key="14">
    <source>
        <dbReference type="ARBA" id="ARBA00023002"/>
    </source>
</evidence>
<dbReference type="SMART" id="SM00254">
    <property type="entry name" value="ShKT"/>
    <property type="match status" value="1"/>
</dbReference>
<dbReference type="PROSITE" id="PS51670">
    <property type="entry name" value="SHKT"/>
    <property type="match status" value="1"/>
</dbReference>
<evidence type="ECO:0000256" key="1">
    <source>
        <dbReference type="ARBA" id="ARBA00001961"/>
    </source>
</evidence>
<evidence type="ECO:0000256" key="16">
    <source>
        <dbReference type="ARBA" id="ARBA00023136"/>
    </source>
</evidence>
<keyword evidence="10" id="KW-0256">Endoplasmic reticulum</keyword>
<keyword evidence="15" id="KW-0408">Iron</keyword>
<comment type="caution">
    <text evidence="18">Lacks conserved residue(s) required for the propagation of feature annotation.</text>
</comment>
<keyword evidence="18" id="KW-1015">Disulfide bond</keyword>
<evidence type="ECO:0000256" key="12">
    <source>
        <dbReference type="ARBA" id="ARBA00022964"/>
    </source>
</evidence>
<gene>
    <name evidence="21" type="primary">P4HA3_2</name>
    <name evidence="21" type="ORF">SK128_010019</name>
</gene>
<keyword evidence="16" id="KW-0472">Membrane</keyword>
<comment type="similarity">
    <text evidence="6">Belongs to the P4HA family.</text>
</comment>
<evidence type="ECO:0000256" key="8">
    <source>
        <dbReference type="ARBA" id="ARBA00022692"/>
    </source>
</evidence>
<evidence type="ECO:0000256" key="6">
    <source>
        <dbReference type="ARBA" id="ARBA00006511"/>
    </source>
</evidence>
<dbReference type="PROSITE" id="PS51471">
    <property type="entry name" value="FE2OG_OXY"/>
    <property type="match status" value="1"/>
</dbReference>
<evidence type="ECO:0000256" key="5">
    <source>
        <dbReference type="ARBA" id="ARBA00004319"/>
    </source>
</evidence>
<dbReference type="EMBL" id="JAXCGZ010000067">
    <property type="protein sequence ID" value="KAK7086832.1"/>
    <property type="molecule type" value="Genomic_DNA"/>
</dbReference>
<organism evidence="21 22">
    <name type="scientific">Halocaridina rubra</name>
    <name type="common">Hawaiian red shrimp</name>
    <dbReference type="NCBI Taxonomy" id="373956"/>
    <lineage>
        <taxon>Eukaryota</taxon>
        <taxon>Metazoa</taxon>
        <taxon>Ecdysozoa</taxon>
        <taxon>Arthropoda</taxon>
        <taxon>Crustacea</taxon>
        <taxon>Multicrustacea</taxon>
        <taxon>Malacostraca</taxon>
        <taxon>Eumalacostraca</taxon>
        <taxon>Eucarida</taxon>
        <taxon>Decapoda</taxon>
        <taxon>Pleocyemata</taxon>
        <taxon>Caridea</taxon>
        <taxon>Atyoidea</taxon>
        <taxon>Atyidae</taxon>
        <taxon>Halocaridina</taxon>
    </lineage>
</organism>
<feature type="disulfide bond" evidence="18">
    <location>
        <begin position="144"/>
        <end position="178"/>
    </location>
</feature>
<evidence type="ECO:0000256" key="4">
    <source>
        <dbReference type="ARBA" id="ARBA00004308"/>
    </source>
</evidence>
<keyword evidence="9" id="KW-0479">Metal-binding</keyword>
<accession>A0AAN9AH83</accession>
<evidence type="ECO:0000256" key="10">
    <source>
        <dbReference type="ARBA" id="ARBA00022824"/>
    </source>
</evidence>
<name>A0AAN9AH83_HALRR</name>
<dbReference type="InterPro" id="IPR011990">
    <property type="entry name" value="TPR-like_helical_dom_sf"/>
</dbReference>
<evidence type="ECO:0000256" key="18">
    <source>
        <dbReference type="PROSITE-ProRule" id="PRU01005"/>
    </source>
</evidence>
<evidence type="ECO:0000256" key="3">
    <source>
        <dbReference type="ARBA" id="ARBA00004167"/>
    </source>
</evidence>
<dbReference type="GO" id="GO:0005506">
    <property type="term" value="F:iron ion binding"/>
    <property type="evidence" value="ECO:0007669"/>
    <property type="project" value="InterPro"/>
</dbReference>
<evidence type="ECO:0000256" key="2">
    <source>
        <dbReference type="ARBA" id="ARBA00002035"/>
    </source>
</evidence>
<dbReference type="InterPro" id="IPR005123">
    <property type="entry name" value="Oxoglu/Fe-dep_dioxygenase_dom"/>
</dbReference>
<evidence type="ECO:0000259" key="19">
    <source>
        <dbReference type="PROSITE" id="PS51471"/>
    </source>
</evidence>
<comment type="caution">
    <text evidence="21">The sequence shown here is derived from an EMBL/GenBank/DDBJ whole genome shotgun (WGS) entry which is preliminary data.</text>
</comment>
<dbReference type="Gene3D" id="1.25.40.10">
    <property type="entry name" value="Tetratricopeptide repeat domain"/>
    <property type="match status" value="1"/>
</dbReference>
<keyword evidence="22" id="KW-1185">Reference proteome</keyword>
<keyword evidence="11" id="KW-0847">Vitamin C</keyword>
<dbReference type="Pfam" id="PF08336">
    <property type="entry name" value="P4Ha_N"/>
    <property type="match status" value="1"/>
</dbReference>
<proteinExistence type="inferred from homology"/>
<evidence type="ECO:0000256" key="9">
    <source>
        <dbReference type="ARBA" id="ARBA00022723"/>
    </source>
</evidence>
<dbReference type="PANTHER" id="PTHR10869">
    <property type="entry name" value="PROLYL 4-HYDROXYLASE ALPHA SUBUNIT"/>
    <property type="match status" value="1"/>
</dbReference>
<dbReference type="GO" id="GO:0031418">
    <property type="term" value="F:L-ascorbic acid binding"/>
    <property type="evidence" value="ECO:0007669"/>
    <property type="project" value="UniProtKB-KW"/>
</dbReference>
<dbReference type="Pfam" id="PF13640">
    <property type="entry name" value="2OG-FeII_Oxy_3"/>
    <property type="match status" value="1"/>
</dbReference>
<dbReference type="GO" id="GO:0004656">
    <property type="term" value="F:procollagen-proline 4-dioxygenase activity"/>
    <property type="evidence" value="ECO:0007669"/>
    <property type="project" value="UniProtKB-EC"/>
</dbReference>
<dbReference type="Gene3D" id="2.60.120.620">
    <property type="entry name" value="q2cbj1_9rhob like domain"/>
    <property type="match status" value="1"/>
</dbReference>
<protein>
    <recommendedName>
        <fullName evidence="7">procollagen-proline 4-dioxygenase</fullName>
        <ecNumber evidence="7">1.14.11.2</ecNumber>
    </recommendedName>
</protein>
<comment type="cofactor">
    <cofactor evidence="1">
        <name>L-ascorbate</name>
        <dbReference type="ChEBI" id="CHEBI:38290"/>
    </cofactor>
</comment>
<dbReference type="Pfam" id="PF01549">
    <property type="entry name" value="ShK"/>
    <property type="match status" value="1"/>
</dbReference>
<keyword evidence="14 21" id="KW-0560">Oxidoreductase</keyword>
<dbReference type="PANTHER" id="PTHR10869:SF216">
    <property type="entry name" value="PROCOLLAGEN-PROLINE 4-DIOXYGENASE"/>
    <property type="match status" value="1"/>
</dbReference>
<dbReference type="InterPro" id="IPR044862">
    <property type="entry name" value="Pro_4_hyd_alph_FE2OG_OXY"/>
</dbReference>
<feature type="domain" description="Fe2OG dioxygenase" evidence="19">
    <location>
        <begin position="444"/>
        <end position="556"/>
    </location>
</feature>
<comment type="subcellular location">
    <subcellularLocation>
        <location evidence="4">Endomembrane system</location>
    </subcellularLocation>
    <subcellularLocation>
        <location evidence="5">Endoplasmic reticulum lumen</location>
    </subcellularLocation>
    <subcellularLocation>
        <location evidence="3">Membrane</location>
        <topology evidence="3">Single-pass membrane protein</topology>
    </subcellularLocation>
</comment>
<evidence type="ECO:0000256" key="11">
    <source>
        <dbReference type="ARBA" id="ARBA00022896"/>
    </source>
</evidence>
<evidence type="ECO:0000256" key="7">
    <source>
        <dbReference type="ARBA" id="ARBA00012269"/>
    </source>
</evidence>
<dbReference type="GO" id="GO:0005788">
    <property type="term" value="C:endoplasmic reticulum lumen"/>
    <property type="evidence" value="ECO:0007669"/>
    <property type="project" value="UniProtKB-SubCell"/>
</dbReference>
<keyword evidence="8" id="KW-0812">Transmembrane</keyword>
<comment type="function">
    <text evidence="2">Catalyzes the post-translational formation of 4-hydroxyproline in -Xaa-Pro-Gly- sequences in collagens and other proteins.</text>
</comment>
<evidence type="ECO:0000259" key="20">
    <source>
        <dbReference type="PROSITE" id="PS51670"/>
    </source>
</evidence>
<dbReference type="AlphaFoldDB" id="A0AAN9AH83"/>
<evidence type="ECO:0000313" key="21">
    <source>
        <dbReference type="EMBL" id="KAK7086832.1"/>
    </source>
</evidence>
<feature type="domain" description="ShKT" evidence="20">
    <location>
        <begin position="144"/>
        <end position="178"/>
    </location>
</feature>
<evidence type="ECO:0000256" key="13">
    <source>
        <dbReference type="ARBA" id="ARBA00022989"/>
    </source>
</evidence>
<dbReference type="InterPro" id="IPR006620">
    <property type="entry name" value="Pro_4_hyd_alph"/>
</dbReference>